<proteinExistence type="predicted"/>
<dbReference type="SMART" id="SM00825">
    <property type="entry name" value="PKS_KS"/>
    <property type="match status" value="1"/>
</dbReference>
<dbReference type="Pfam" id="PF23297">
    <property type="entry name" value="ACP_SdgA_C"/>
    <property type="match status" value="1"/>
</dbReference>
<dbReference type="InterPro" id="IPR042104">
    <property type="entry name" value="PKS_dehydratase_sf"/>
</dbReference>
<dbReference type="InterPro" id="IPR014030">
    <property type="entry name" value="Ketoacyl_synth_N"/>
</dbReference>
<keyword evidence="4" id="KW-0597">Phosphoprotein</keyword>
<dbReference type="Gene3D" id="3.10.129.110">
    <property type="entry name" value="Polyketide synthase dehydratase"/>
    <property type="match status" value="1"/>
</dbReference>
<dbReference type="GO" id="GO:0071770">
    <property type="term" value="P:DIM/DIP cell wall layer assembly"/>
    <property type="evidence" value="ECO:0007669"/>
    <property type="project" value="TreeGrafter"/>
</dbReference>
<feature type="active site" description="Proton acceptor; for dehydratase activity" evidence="6">
    <location>
        <position position="927"/>
    </location>
</feature>
<dbReference type="SMART" id="SM00826">
    <property type="entry name" value="PKS_DH"/>
    <property type="match status" value="1"/>
</dbReference>
<dbReference type="OrthoDB" id="9765680at2"/>
<dbReference type="RefSeq" id="WP_041055459.1">
    <property type="nucleotide sequence ID" value="NZ_JXRR01000008.1"/>
</dbReference>
<feature type="domain" description="PKS/mFAS DH" evidence="9">
    <location>
        <begin position="898"/>
        <end position="1177"/>
    </location>
</feature>
<dbReference type="PANTHER" id="PTHR43775">
    <property type="entry name" value="FATTY ACID SYNTHASE"/>
    <property type="match status" value="1"/>
</dbReference>
<evidence type="ECO:0000256" key="5">
    <source>
        <dbReference type="ARBA" id="ARBA00022679"/>
    </source>
</evidence>
<dbReference type="SMART" id="SM00823">
    <property type="entry name" value="PKS_PP"/>
    <property type="match status" value="1"/>
</dbReference>
<keyword evidence="3" id="KW-0596">Phosphopantetheine</keyword>
<dbReference type="InterPro" id="IPR016035">
    <property type="entry name" value="Acyl_Trfase/lysoPLipase"/>
</dbReference>
<dbReference type="InterPro" id="IPR036736">
    <property type="entry name" value="ACP-like_sf"/>
</dbReference>
<dbReference type="InterPro" id="IPR014043">
    <property type="entry name" value="Acyl_transferase_dom"/>
</dbReference>
<dbReference type="GO" id="GO:0031177">
    <property type="term" value="F:phosphopantetheine binding"/>
    <property type="evidence" value="ECO:0007669"/>
    <property type="project" value="InterPro"/>
</dbReference>
<dbReference type="PROSITE" id="PS52019">
    <property type="entry name" value="PKS_MFAS_DH"/>
    <property type="match status" value="1"/>
</dbReference>
<dbReference type="PROSITE" id="PS50075">
    <property type="entry name" value="CARRIER"/>
    <property type="match status" value="1"/>
</dbReference>
<protein>
    <submittedName>
        <fullName evidence="10">Uncharacterized protein</fullName>
    </submittedName>
</protein>
<dbReference type="Pfam" id="PF21089">
    <property type="entry name" value="PKS_DH_N"/>
    <property type="match status" value="1"/>
</dbReference>
<dbReference type="InterPro" id="IPR049551">
    <property type="entry name" value="PKS_DH_C"/>
</dbReference>
<dbReference type="InterPro" id="IPR057326">
    <property type="entry name" value="KR_dom"/>
</dbReference>
<dbReference type="Gene3D" id="3.40.50.720">
    <property type="entry name" value="NAD(P)-binding Rossmann-like Domain"/>
    <property type="match status" value="1"/>
</dbReference>
<dbReference type="PATRIC" id="fig|220754.4.peg.984"/>
<dbReference type="SMART" id="SM00822">
    <property type="entry name" value="PKS_KR"/>
    <property type="match status" value="1"/>
</dbReference>
<dbReference type="Pfam" id="PF02801">
    <property type="entry name" value="Ketoacyl-synt_C"/>
    <property type="match status" value="1"/>
</dbReference>
<dbReference type="SMART" id="SM00827">
    <property type="entry name" value="PKS_AT"/>
    <property type="match status" value="1"/>
</dbReference>
<dbReference type="PANTHER" id="PTHR43775:SF37">
    <property type="entry name" value="SI:DKEY-61P9.11"/>
    <property type="match status" value="1"/>
</dbReference>
<dbReference type="SUPFAM" id="SSF55048">
    <property type="entry name" value="Probable ACP-binding domain of malonyl-CoA ACP transacylase"/>
    <property type="match status" value="1"/>
</dbReference>
<sequence>MLTNEPIAVIGMGCRFPGGASNPEKYWEMLLAGKDAITEIPKDRWNIEKYYDQETSKLGKTRTKWGGFLEDIDQFDANFFGISPREASLLDPQQRLSLEVTHQALEDAGLVKDEIKGSDIGVFMGAFTLDWKLLQFSESNRNNVDSHSATGSMMTLISNRISYHYDFKGPSMSIDTACSSSLVAVHLACQSIWQKESSMAIAGGVNVMIKPEYFIAESKAGMLSPTGRSKTYDNSANGYVRGEGAGAIVLKPLSQAIADNDYIHSVIRATGCNQDGHTSSITIPNGKAQEQLMNTIYKKVDIPTSEVQYVEAHGTGTPVGDPIEANAIGNVFSQGRRENQYCYIGSVKTNIGHLEAAAGIAGLIKAIQSVKNGIIPQHLHLKEHNPDISFDKYNLKVPTEKTAWPKISGLRRAAVNSFGFGGTNAHAVIEQYDTPSLKIPNDIENISINQQAILLPLSAKNENALKEFAGSLITEINESPDHNQLPRLAYSLARRRDHYLSRSAFVFRNKEELIEKLEELRNGNSSNLPTIGSDLPIVFVFTGMGPQWWGMGQELYNNDSVFKKTLDEIDEIFQMKSGWSILEQMLKSEEDSKMVRTDIAQPANFLLQIGLLELWKSKGVFPSAIIGHSAGEAASAFASGVLSLEDAVEVIYTRSRLQQLTSGEGKMMAVGLSEEKVISYIENHAQSISIAAINSPNSVTLVGEENSLNLLQEELTVAGEFTKFLEVQVPYHSHFMNKIKAELLESLKNLKINKPIIPIYSTVTGKKYQEDDFNQLYWWRNVREPVRFAEGCFELLNEGYNAFLEIGPHPVLQNSIKECMNSYGAEGFTLSSLRRKSPEMNEIDATLANLYIQGGKIAFNQLFDNKKFAKFPMYPWQKERHWIETELAKIDRLGIKSHPLLGRKLNSPLDVWENEFNLNGLPFIEDHKISGTVVFPGAGYVDMALSAVKELFGGESNVSVREIKFKKALFLNRHQNIQMRLEYKRENGEFRIFSRLIQKDESNQWEEHSSGFALPSSKSNNEKFQLDSIRKSMEETVSKEKCYQHFGNLGLEYGPTFQGIEQLWRKSNAAMAKVKVKTEFIDQLSNYTTHPAILDLCFQVMAAALPFDENPKVYMPTEVGDGCVFNKLSTEMWIYSTVKESKDSYLLGDIYLIDEQGEILVQIKDCMAVSLSNEKERFNKQQELFNVVWEEKENVKSIAETSKETYLILADSQGFAHKLASVLKNNGHIVKLAGHTCATSEVDYEIDPQNGNDYYNILLQSGCTRVIHAWSLDIPSVEDLTVDGLLRSEEIGVNSALLLLQAMDKERIGPFGENSLWFITRGGQKLSQYEDSIEIGQSSLWGMAKVIGHQEYYHLFGGIIDLPLKDNGEEELVYNELTFNDKEDQVAIRDGKRYVARLALSEIEKEPNKMYPLTFKADATYLITGGLGALGIETAKWMIRNGARRFIVMGRSQLPHRKTWATMETDHYYYLKVQSILKLEQLGANIHIAAVDITNQTELTEYLNNYEQEGWPEIRGIIHSAGVATPQLMNKMTVEQFNQVLRPKVLGSWNLHHYFEDRHLEFFVLYSSVASLVVSPGQSNYSAGNAFLDALSQYRQAQGKHSLSVNWGPWGDIGMSTQLDLNKFFVERGLYPMSTYEGLNALQIALSHNDPQLAVIGADWNRINEYNYPVGFQPNFLDSVSSNGEETDSKSETSSLSVLEKLKEYTNDEDRIDTLRLYLIEWASAILRIEASKLNQTEPLTNWGLDSMVAIELKNLIERECHVSIPVVDLLKGTNIHDLSITIYGKLAESYHGSEDEELSDIYDQLEGYSEEDLQKVLQSISGKE</sequence>
<gene>
    <name evidence="10" type="ORF">KR50_09660</name>
</gene>
<name>A0A0C2RLH4_9BACL</name>
<dbReference type="InterPro" id="IPR050091">
    <property type="entry name" value="PKS_NRPS_Biosynth_Enz"/>
</dbReference>
<evidence type="ECO:0000259" key="8">
    <source>
        <dbReference type="PROSITE" id="PS52004"/>
    </source>
</evidence>
<evidence type="ECO:0000259" key="7">
    <source>
        <dbReference type="PROSITE" id="PS50075"/>
    </source>
</evidence>
<dbReference type="InterPro" id="IPR020807">
    <property type="entry name" value="PKS_DH"/>
</dbReference>
<dbReference type="InterPro" id="IPR020841">
    <property type="entry name" value="PKS_Beta-ketoAc_synthase_dom"/>
</dbReference>
<dbReference type="Gene3D" id="3.30.70.3290">
    <property type="match status" value="1"/>
</dbReference>
<dbReference type="Proteomes" id="UP000031972">
    <property type="component" value="Unassembled WGS sequence"/>
</dbReference>
<dbReference type="InterPro" id="IPR013968">
    <property type="entry name" value="PKS_KR"/>
</dbReference>
<dbReference type="Pfam" id="PF16197">
    <property type="entry name" value="KAsynt_C_assoc"/>
    <property type="match status" value="1"/>
</dbReference>
<feature type="domain" description="Carrier" evidence="7">
    <location>
        <begin position="1709"/>
        <end position="1787"/>
    </location>
</feature>
<comment type="function">
    <text evidence="1">Involved in some intermediate steps for the synthesis of the antibiotic polyketide bacillaene which is involved in secondary metabolism.</text>
</comment>
<dbReference type="InterPro" id="IPR001227">
    <property type="entry name" value="Ac_transferase_dom_sf"/>
</dbReference>
<evidence type="ECO:0000256" key="4">
    <source>
        <dbReference type="ARBA" id="ARBA00022553"/>
    </source>
</evidence>
<dbReference type="Gene3D" id="3.40.366.10">
    <property type="entry name" value="Malonyl-Coenzyme A Acyl Carrier Protein, domain 2"/>
    <property type="match status" value="1"/>
</dbReference>
<comment type="pathway">
    <text evidence="2">Antibiotic biosynthesis; bacillaene biosynthesis.</text>
</comment>
<dbReference type="GO" id="GO:0005737">
    <property type="term" value="C:cytoplasm"/>
    <property type="evidence" value="ECO:0007669"/>
    <property type="project" value="TreeGrafter"/>
</dbReference>
<dbReference type="SUPFAM" id="SSF51735">
    <property type="entry name" value="NAD(P)-binding Rossmann-fold domains"/>
    <property type="match status" value="2"/>
</dbReference>
<comment type="caution">
    <text evidence="10">The sequence shown here is derived from an EMBL/GenBank/DDBJ whole genome shotgun (WGS) entry which is preliminary data.</text>
</comment>
<dbReference type="Pfam" id="PF00109">
    <property type="entry name" value="ketoacyl-synt"/>
    <property type="match status" value="1"/>
</dbReference>
<dbReference type="InterPro" id="IPR032821">
    <property type="entry name" value="PKS_assoc"/>
</dbReference>
<dbReference type="CDD" id="cd00833">
    <property type="entry name" value="PKS"/>
    <property type="match status" value="1"/>
</dbReference>
<evidence type="ECO:0000313" key="11">
    <source>
        <dbReference type="Proteomes" id="UP000031972"/>
    </source>
</evidence>
<dbReference type="EMBL" id="JXRR01000008">
    <property type="protein sequence ID" value="KIL51085.1"/>
    <property type="molecule type" value="Genomic_DNA"/>
</dbReference>
<dbReference type="FunFam" id="3.40.47.10:FF:000019">
    <property type="entry name" value="Polyketide synthase type I"/>
    <property type="match status" value="1"/>
</dbReference>
<feature type="domain" description="Ketosynthase family 3 (KS3)" evidence="8">
    <location>
        <begin position="4"/>
        <end position="431"/>
    </location>
</feature>
<dbReference type="GO" id="GO:0004315">
    <property type="term" value="F:3-oxoacyl-[acyl-carrier-protein] synthase activity"/>
    <property type="evidence" value="ECO:0007669"/>
    <property type="project" value="InterPro"/>
</dbReference>
<dbReference type="FunFam" id="3.40.366.10:FF:000002">
    <property type="entry name" value="Probable polyketide synthase 2"/>
    <property type="match status" value="1"/>
</dbReference>
<dbReference type="SUPFAM" id="SSF47336">
    <property type="entry name" value="ACP-like"/>
    <property type="match status" value="1"/>
</dbReference>
<dbReference type="CDD" id="cd08955">
    <property type="entry name" value="KR_2_FAS_SDR_x"/>
    <property type="match status" value="1"/>
</dbReference>
<organism evidence="10 11">
    <name type="scientific">Jeotgalibacillus campisalis</name>
    <dbReference type="NCBI Taxonomy" id="220754"/>
    <lineage>
        <taxon>Bacteria</taxon>
        <taxon>Bacillati</taxon>
        <taxon>Bacillota</taxon>
        <taxon>Bacilli</taxon>
        <taxon>Bacillales</taxon>
        <taxon>Caryophanaceae</taxon>
        <taxon>Jeotgalibacillus</taxon>
    </lineage>
</organism>
<dbReference type="InterPro" id="IPR036291">
    <property type="entry name" value="NAD(P)-bd_dom_sf"/>
</dbReference>
<dbReference type="GO" id="GO:0005886">
    <property type="term" value="C:plasma membrane"/>
    <property type="evidence" value="ECO:0007669"/>
    <property type="project" value="TreeGrafter"/>
</dbReference>
<dbReference type="Pfam" id="PF14765">
    <property type="entry name" value="PS-DH"/>
    <property type="match status" value="1"/>
</dbReference>
<dbReference type="InterPro" id="IPR049552">
    <property type="entry name" value="PKS_DH_N"/>
</dbReference>
<evidence type="ECO:0000256" key="6">
    <source>
        <dbReference type="PROSITE-ProRule" id="PRU01363"/>
    </source>
</evidence>
<dbReference type="InterPro" id="IPR009081">
    <property type="entry name" value="PP-bd_ACP"/>
</dbReference>
<evidence type="ECO:0000256" key="3">
    <source>
        <dbReference type="ARBA" id="ARBA00022450"/>
    </source>
</evidence>
<dbReference type="InterPro" id="IPR049900">
    <property type="entry name" value="PKS_mFAS_DH"/>
</dbReference>
<feature type="active site" description="Proton donor; for dehydratase activity" evidence="6">
    <location>
        <position position="1095"/>
    </location>
</feature>
<dbReference type="InterPro" id="IPR014031">
    <property type="entry name" value="Ketoacyl_synth_C"/>
</dbReference>
<keyword evidence="11" id="KW-1185">Reference proteome</keyword>
<keyword evidence="5" id="KW-0808">Transferase</keyword>
<accession>A0A0C2RLH4</accession>
<feature type="region of interest" description="C-terminal hotdog fold" evidence="6">
    <location>
        <begin position="1034"/>
        <end position="1177"/>
    </location>
</feature>
<feature type="region of interest" description="N-terminal hotdog fold" evidence="6">
    <location>
        <begin position="898"/>
        <end position="1020"/>
    </location>
</feature>
<reference evidence="10 11" key="1">
    <citation type="submission" date="2015-01" db="EMBL/GenBank/DDBJ databases">
        <title>Jeotgalibacillus campisalis genome sequencing.</title>
        <authorList>
            <person name="Goh K.M."/>
            <person name="Chan K.-G."/>
            <person name="Yaakop A.S."/>
            <person name="Ee R."/>
            <person name="Gan H.M."/>
            <person name="Chan C.S."/>
        </authorList>
    </citation>
    <scope>NUCLEOTIDE SEQUENCE [LARGE SCALE GENOMIC DNA]</scope>
    <source>
        <strain evidence="10 11">SF-57</strain>
    </source>
</reference>
<dbReference type="InterPro" id="IPR020806">
    <property type="entry name" value="PKS_PP-bd"/>
</dbReference>
<evidence type="ECO:0000259" key="9">
    <source>
        <dbReference type="PROSITE" id="PS52019"/>
    </source>
</evidence>
<dbReference type="InterPro" id="IPR016039">
    <property type="entry name" value="Thiolase-like"/>
</dbReference>
<dbReference type="SUPFAM" id="SSF52151">
    <property type="entry name" value="FabD/lysophospholipase-like"/>
    <property type="match status" value="1"/>
</dbReference>
<dbReference type="InterPro" id="IPR016036">
    <property type="entry name" value="Malonyl_transacylase_ACP-bd"/>
</dbReference>
<evidence type="ECO:0000256" key="1">
    <source>
        <dbReference type="ARBA" id="ARBA00003299"/>
    </source>
</evidence>
<evidence type="ECO:0000256" key="2">
    <source>
        <dbReference type="ARBA" id="ARBA00004789"/>
    </source>
</evidence>
<dbReference type="Gene3D" id="1.10.1200.10">
    <property type="entry name" value="ACP-like"/>
    <property type="match status" value="1"/>
</dbReference>
<dbReference type="PROSITE" id="PS00606">
    <property type="entry name" value="KS3_1"/>
    <property type="match status" value="1"/>
</dbReference>
<dbReference type="GO" id="GO:0004312">
    <property type="term" value="F:fatty acid synthase activity"/>
    <property type="evidence" value="ECO:0007669"/>
    <property type="project" value="TreeGrafter"/>
</dbReference>
<dbReference type="Pfam" id="PF00698">
    <property type="entry name" value="Acyl_transf_1"/>
    <property type="match status" value="1"/>
</dbReference>
<dbReference type="InterPro" id="IPR018201">
    <property type="entry name" value="Ketoacyl_synth_AS"/>
</dbReference>
<dbReference type="Gene3D" id="3.40.47.10">
    <property type="match status" value="1"/>
</dbReference>
<dbReference type="SUPFAM" id="SSF53901">
    <property type="entry name" value="Thiolase-like"/>
    <property type="match status" value="1"/>
</dbReference>
<dbReference type="GO" id="GO:0006633">
    <property type="term" value="P:fatty acid biosynthetic process"/>
    <property type="evidence" value="ECO:0007669"/>
    <property type="project" value="InterPro"/>
</dbReference>
<dbReference type="PROSITE" id="PS52004">
    <property type="entry name" value="KS3_2"/>
    <property type="match status" value="1"/>
</dbReference>
<evidence type="ECO:0000313" key="10">
    <source>
        <dbReference type="EMBL" id="KIL51085.1"/>
    </source>
</evidence>
<dbReference type="Pfam" id="PF08659">
    <property type="entry name" value="KR"/>
    <property type="match status" value="1"/>
</dbReference>